<organism evidence="2 3">
    <name type="scientific">Pocillopora meandrina</name>
    <dbReference type="NCBI Taxonomy" id="46732"/>
    <lineage>
        <taxon>Eukaryota</taxon>
        <taxon>Metazoa</taxon>
        <taxon>Cnidaria</taxon>
        <taxon>Anthozoa</taxon>
        <taxon>Hexacorallia</taxon>
        <taxon>Scleractinia</taxon>
        <taxon>Astrocoeniina</taxon>
        <taxon>Pocilloporidae</taxon>
        <taxon>Pocillopora</taxon>
    </lineage>
</organism>
<feature type="compositionally biased region" description="Basic and acidic residues" evidence="1">
    <location>
        <begin position="110"/>
        <end position="157"/>
    </location>
</feature>
<dbReference type="EMBL" id="CALNXJ010000035">
    <property type="protein sequence ID" value="CAH3141166.1"/>
    <property type="molecule type" value="Genomic_DNA"/>
</dbReference>
<dbReference type="Proteomes" id="UP001159428">
    <property type="component" value="Unassembled WGS sequence"/>
</dbReference>
<feature type="non-terminal residue" evidence="2">
    <location>
        <position position="1"/>
    </location>
</feature>
<accession>A0AAU9X9R3</accession>
<keyword evidence="3" id="KW-1185">Reference proteome</keyword>
<name>A0AAU9X9R3_9CNID</name>
<feature type="region of interest" description="Disordered" evidence="1">
    <location>
        <begin position="110"/>
        <end position="170"/>
    </location>
</feature>
<comment type="caution">
    <text evidence="2">The sequence shown here is derived from an EMBL/GenBank/DDBJ whole genome shotgun (WGS) entry which is preliminary data.</text>
</comment>
<protein>
    <submittedName>
        <fullName evidence="2">Uncharacterized protein</fullName>
    </submittedName>
</protein>
<proteinExistence type="predicted"/>
<evidence type="ECO:0000256" key="1">
    <source>
        <dbReference type="SAM" id="MobiDB-lite"/>
    </source>
</evidence>
<gene>
    <name evidence="2" type="ORF">PMEA_00019543</name>
</gene>
<evidence type="ECO:0000313" key="3">
    <source>
        <dbReference type="Proteomes" id="UP001159428"/>
    </source>
</evidence>
<sequence>LYFCLHVTKGRGVVRQTLCDALQRSEANGTRFAPATKIKERGDLWNHIAINLNGFDHPKFQVNKRSTRDRLTLLITKNKTDMRQEENASRIAWEETELDQALKEIIDKEKLVNEKGSEAKKKEKEEKAAAEELRKTAMERLGHTQKRNSEGESDRAQAKKSRRRSFDVVP</sequence>
<evidence type="ECO:0000313" key="2">
    <source>
        <dbReference type="EMBL" id="CAH3141166.1"/>
    </source>
</evidence>
<reference evidence="2 3" key="1">
    <citation type="submission" date="2022-05" db="EMBL/GenBank/DDBJ databases">
        <authorList>
            <consortium name="Genoscope - CEA"/>
            <person name="William W."/>
        </authorList>
    </citation>
    <scope>NUCLEOTIDE SEQUENCE [LARGE SCALE GENOMIC DNA]</scope>
</reference>
<dbReference type="AlphaFoldDB" id="A0AAU9X9R3"/>